<dbReference type="RefSeq" id="WP_096379203.1">
    <property type="nucleotide sequence ID" value="NZ_AP014940.1"/>
</dbReference>
<dbReference type="EMBL" id="AP014940">
    <property type="protein sequence ID" value="BAV98831.1"/>
    <property type="molecule type" value="Genomic_DNA"/>
</dbReference>
<organism evidence="2 3">
    <name type="scientific">Lysobacter enzymogenes</name>
    <dbReference type="NCBI Taxonomy" id="69"/>
    <lineage>
        <taxon>Bacteria</taxon>
        <taxon>Pseudomonadati</taxon>
        <taxon>Pseudomonadota</taxon>
        <taxon>Gammaproteobacteria</taxon>
        <taxon>Lysobacterales</taxon>
        <taxon>Lysobacteraceae</taxon>
        <taxon>Lysobacter</taxon>
    </lineage>
</organism>
<evidence type="ECO:0000313" key="2">
    <source>
        <dbReference type="EMBL" id="BAV98831.1"/>
    </source>
</evidence>
<proteinExistence type="predicted"/>
<sequence length="86" mass="9125">MKRNAIKWSIAAAVLALAGSFSLGLSALPYPPDNGWMIVTWSTNGVAHGQTHYGNCPPGTPYPLDWGYTGGTPTVTYMPCGIIQVD</sequence>
<feature type="chain" id="PRO_5043874268" description="Secreted protein" evidence="1">
    <location>
        <begin position="28"/>
        <end position="86"/>
    </location>
</feature>
<reference evidence="2 3" key="1">
    <citation type="journal article" date="2017" name="DNA Res.">
        <title>Complete genome sequence and expression profile of the commercial lytic enzyme producer Lysobacter enzymogenes M497-1.</title>
        <authorList>
            <person name="Takami H."/>
            <person name="Toyoda A."/>
            <person name="Uchiyama I."/>
            <person name="Itoh T."/>
            <person name="Takaki Y."/>
            <person name="Arai W."/>
            <person name="Nishi S."/>
            <person name="Kawai M."/>
            <person name="Shinya K."/>
            <person name="Ikeda H."/>
        </authorList>
    </citation>
    <scope>NUCLEOTIDE SEQUENCE [LARGE SCALE GENOMIC DNA]</scope>
    <source>
        <strain evidence="2 3">M497-1</strain>
    </source>
</reference>
<gene>
    <name evidence="2" type="ORF">LEN_3344</name>
</gene>
<evidence type="ECO:0008006" key="4">
    <source>
        <dbReference type="Google" id="ProtNLM"/>
    </source>
</evidence>
<accession>A0AAU9B262</accession>
<dbReference type="GeneID" id="83065166"/>
<dbReference type="KEGG" id="lem:LEN_3344"/>
<dbReference type="Proteomes" id="UP000218824">
    <property type="component" value="Chromosome"/>
</dbReference>
<protein>
    <recommendedName>
        <fullName evidence="4">Secreted protein</fullName>
    </recommendedName>
</protein>
<keyword evidence="1" id="KW-0732">Signal</keyword>
<feature type="signal peptide" evidence="1">
    <location>
        <begin position="1"/>
        <end position="27"/>
    </location>
</feature>
<evidence type="ECO:0000313" key="3">
    <source>
        <dbReference type="Proteomes" id="UP000218824"/>
    </source>
</evidence>
<dbReference type="AlphaFoldDB" id="A0AAU9B262"/>
<evidence type="ECO:0000256" key="1">
    <source>
        <dbReference type="SAM" id="SignalP"/>
    </source>
</evidence>
<name>A0AAU9B262_LYSEN</name>